<dbReference type="InterPro" id="IPR036412">
    <property type="entry name" value="HAD-like_sf"/>
</dbReference>
<evidence type="ECO:0000256" key="1">
    <source>
        <dbReference type="ARBA" id="ARBA00022801"/>
    </source>
</evidence>
<dbReference type="InterPro" id="IPR050155">
    <property type="entry name" value="HAD-like_hydrolase_sf"/>
</dbReference>
<dbReference type="InterPro" id="IPR006439">
    <property type="entry name" value="HAD-SF_hydro_IA"/>
</dbReference>
<dbReference type="InterPro" id="IPR023214">
    <property type="entry name" value="HAD_sf"/>
</dbReference>
<dbReference type="GO" id="GO:0006281">
    <property type="term" value="P:DNA repair"/>
    <property type="evidence" value="ECO:0007669"/>
    <property type="project" value="TreeGrafter"/>
</dbReference>
<accession>A0A841Q449</accession>
<dbReference type="Proteomes" id="UP000581688">
    <property type="component" value="Unassembled WGS sequence"/>
</dbReference>
<dbReference type="Pfam" id="PF13419">
    <property type="entry name" value="HAD_2"/>
    <property type="match status" value="1"/>
</dbReference>
<dbReference type="Gene3D" id="1.10.150.240">
    <property type="entry name" value="Putative phosphatase, domain 2"/>
    <property type="match status" value="1"/>
</dbReference>
<dbReference type="Gene3D" id="3.40.50.1000">
    <property type="entry name" value="HAD superfamily/HAD-like"/>
    <property type="match status" value="1"/>
</dbReference>
<reference evidence="3 4" key="1">
    <citation type="submission" date="2020-08" db="EMBL/GenBank/DDBJ databases">
        <title>Genomic Encyclopedia of Type Strains, Phase IV (KMG-IV): sequencing the most valuable type-strain genomes for metagenomic binning, comparative biology and taxonomic classification.</title>
        <authorList>
            <person name="Goeker M."/>
        </authorList>
    </citation>
    <scope>NUCLEOTIDE SEQUENCE [LARGE SCALE GENOMIC DNA]</scope>
    <source>
        <strain evidence="3 4">DSM 19612</strain>
    </source>
</reference>
<keyword evidence="1 3" id="KW-0378">Hydrolase</keyword>
<evidence type="ECO:0000313" key="4">
    <source>
        <dbReference type="Proteomes" id="UP000581688"/>
    </source>
</evidence>
<evidence type="ECO:0000256" key="2">
    <source>
        <dbReference type="ARBA" id="ARBA00022842"/>
    </source>
</evidence>
<evidence type="ECO:0000313" key="3">
    <source>
        <dbReference type="EMBL" id="MBB6453167.1"/>
    </source>
</evidence>
<gene>
    <name evidence="3" type="ORF">HNQ94_001615</name>
</gene>
<dbReference type="SFLD" id="SFLDG01129">
    <property type="entry name" value="C1.5:_HAD__Beta-PGM__Phosphata"/>
    <property type="match status" value="1"/>
</dbReference>
<comment type="caution">
    <text evidence="3">The sequence shown here is derived from an EMBL/GenBank/DDBJ whole genome shotgun (WGS) entry which is preliminary data.</text>
</comment>
<dbReference type="SFLD" id="SFLDS00003">
    <property type="entry name" value="Haloacid_Dehalogenase"/>
    <property type="match status" value="1"/>
</dbReference>
<dbReference type="GO" id="GO:0005829">
    <property type="term" value="C:cytosol"/>
    <property type="evidence" value="ECO:0007669"/>
    <property type="project" value="TreeGrafter"/>
</dbReference>
<dbReference type="RefSeq" id="WP_174495723.1">
    <property type="nucleotide sequence ID" value="NZ_CADDWK010000004.1"/>
</dbReference>
<keyword evidence="2" id="KW-0460">Magnesium</keyword>
<dbReference type="InterPro" id="IPR023198">
    <property type="entry name" value="PGP-like_dom2"/>
</dbReference>
<dbReference type="SUPFAM" id="SSF56784">
    <property type="entry name" value="HAD-like"/>
    <property type="match status" value="1"/>
</dbReference>
<proteinExistence type="predicted"/>
<dbReference type="GO" id="GO:0008967">
    <property type="term" value="F:phosphoglycolate phosphatase activity"/>
    <property type="evidence" value="ECO:0007669"/>
    <property type="project" value="UniProtKB-EC"/>
</dbReference>
<name>A0A841Q449_9BACI</name>
<dbReference type="EC" id="3.1.3.18" evidence="3"/>
<dbReference type="InterPro" id="IPR041492">
    <property type="entry name" value="HAD_2"/>
</dbReference>
<dbReference type="PANTHER" id="PTHR43434:SF25">
    <property type="entry name" value="PHOSPHOGLYCOLATE PHOSPHATASE"/>
    <property type="match status" value="1"/>
</dbReference>
<sequence length="188" mass="22082">MNILWDFDGTLFDTYPAYTKMFKQVLGDQVNSEKIYEQLKISFSHAIRFFNLTEKQIEEMDQLKNNIHPSEMIPFEGVEEVLQFANKNVIMTHKDRKGVMGILDHYGWVNYFADIVTSDHGFPRKPHTAAYDYLHQNHHIDLAIGDRELDLIPAKDLGIQTCIFQNEQINADYYLSNYHDFFKVVVEK</sequence>
<dbReference type="PANTHER" id="PTHR43434">
    <property type="entry name" value="PHOSPHOGLYCOLATE PHOSPHATASE"/>
    <property type="match status" value="1"/>
</dbReference>
<dbReference type="EMBL" id="JACHGH010000004">
    <property type="protein sequence ID" value="MBB6453167.1"/>
    <property type="molecule type" value="Genomic_DNA"/>
</dbReference>
<dbReference type="NCBIfam" id="TIGR01549">
    <property type="entry name" value="HAD-SF-IA-v1"/>
    <property type="match status" value="1"/>
</dbReference>
<protein>
    <submittedName>
        <fullName evidence="3">Phosphoglycolate phosphatase</fullName>
        <ecNumber evidence="3">3.1.3.18</ecNumber>
    </submittedName>
</protein>
<organism evidence="3 4">
    <name type="scientific">Salirhabdus euzebyi</name>
    <dbReference type="NCBI Taxonomy" id="394506"/>
    <lineage>
        <taxon>Bacteria</taxon>
        <taxon>Bacillati</taxon>
        <taxon>Bacillota</taxon>
        <taxon>Bacilli</taxon>
        <taxon>Bacillales</taxon>
        <taxon>Bacillaceae</taxon>
        <taxon>Salirhabdus</taxon>
    </lineage>
</organism>
<dbReference type="AlphaFoldDB" id="A0A841Q449"/>
<keyword evidence="4" id="KW-1185">Reference proteome</keyword>